<dbReference type="Pfam" id="PF07677">
    <property type="entry name" value="A2M_recep"/>
    <property type="match status" value="1"/>
</dbReference>
<dbReference type="Pfam" id="PF07703">
    <property type="entry name" value="A2M_BRD"/>
    <property type="match status" value="1"/>
</dbReference>
<organism evidence="6 7">
    <name type="scientific">Cyprinodon variegatus</name>
    <name type="common">Sheepshead minnow</name>
    <dbReference type="NCBI Taxonomy" id="28743"/>
    <lineage>
        <taxon>Eukaryota</taxon>
        <taxon>Metazoa</taxon>
        <taxon>Chordata</taxon>
        <taxon>Craniata</taxon>
        <taxon>Vertebrata</taxon>
        <taxon>Euteleostomi</taxon>
        <taxon>Actinopterygii</taxon>
        <taxon>Neopterygii</taxon>
        <taxon>Teleostei</taxon>
        <taxon>Neoteleostei</taxon>
        <taxon>Acanthomorphata</taxon>
        <taxon>Ovalentaria</taxon>
        <taxon>Atherinomorphae</taxon>
        <taxon>Cyprinodontiformes</taxon>
        <taxon>Cyprinodontidae</taxon>
        <taxon>Cyprinodon</taxon>
    </lineage>
</organism>
<dbReference type="Ensembl" id="ENSCVAT00000020088.1">
    <property type="protein sequence ID" value="ENSCVAP00000028268.1"/>
    <property type="gene ID" value="ENSCVAG00000015224.1"/>
</dbReference>
<evidence type="ECO:0000313" key="6">
    <source>
        <dbReference type="Ensembl" id="ENSCVAP00000028268.1"/>
    </source>
</evidence>
<dbReference type="PROSITE" id="PS00477">
    <property type="entry name" value="ALPHA_2_MACROGLOBULIN"/>
    <property type="match status" value="1"/>
</dbReference>
<proteinExistence type="predicted"/>
<dbReference type="STRING" id="28743.ENSCVAP00000028268"/>
<reference evidence="6" key="1">
    <citation type="submission" date="2025-08" db="UniProtKB">
        <authorList>
            <consortium name="Ensembl"/>
        </authorList>
    </citation>
    <scope>IDENTIFICATION</scope>
</reference>
<protein>
    <submittedName>
        <fullName evidence="6">CD109 molecule</fullName>
    </submittedName>
</protein>
<dbReference type="GeneTree" id="ENSGT00940000155926"/>
<dbReference type="CDD" id="cd02897">
    <property type="entry name" value="A2M_2"/>
    <property type="match status" value="1"/>
</dbReference>
<dbReference type="Gene3D" id="1.50.10.20">
    <property type="match status" value="1"/>
</dbReference>
<keyword evidence="1" id="KW-0732">Signal</keyword>
<dbReference type="InterPro" id="IPR011625">
    <property type="entry name" value="A2M_N_BRD"/>
</dbReference>
<accession>A0A3Q2E7E9</accession>
<evidence type="ECO:0000256" key="2">
    <source>
        <dbReference type="ARBA" id="ARBA00022966"/>
    </source>
</evidence>
<dbReference type="Gene3D" id="2.60.120.1540">
    <property type="match status" value="1"/>
</dbReference>
<dbReference type="InterPro" id="IPR041813">
    <property type="entry name" value="A2M_TED"/>
</dbReference>
<dbReference type="InterPro" id="IPR008930">
    <property type="entry name" value="Terpenoid_cyclase/PrenylTrfase"/>
</dbReference>
<dbReference type="InterPro" id="IPR013783">
    <property type="entry name" value="Ig-like_fold"/>
</dbReference>
<dbReference type="InterPro" id="IPR009048">
    <property type="entry name" value="A-macroglobulin_rcpt-bd"/>
</dbReference>
<dbReference type="Pfam" id="PF00207">
    <property type="entry name" value="A2M"/>
    <property type="match status" value="1"/>
</dbReference>
<dbReference type="SUPFAM" id="SSF48239">
    <property type="entry name" value="Terpenoid cyclases/Protein prenyltransferases"/>
    <property type="match status" value="1"/>
</dbReference>
<dbReference type="GO" id="GO:0004866">
    <property type="term" value="F:endopeptidase inhibitor activity"/>
    <property type="evidence" value="ECO:0007669"/>
    <property type="project" value="InterPro"/>
</dbReference>
<dbReference type="SMART" id="SM01361">
    <property type="entry name" value="A2M_recep"/>
    <property type="match status" value="1"/>
</dbReference>
<evidence type="ECO:0000256" key="3">
    <source>
        <dbReference type="ARBA" id="ARBA00023157"/>
    </source>
</evidence>
<dbReference type="SUPFAM" id="SSF49410">
    <property type="entry name" value="Alpha-macroglobulin receptor domain"/>
    <property type="match status" value="1"/>
</dbReference>
<dbReference type="PANTHER" id="PTHR11412:SF136">
    <property type="entry name" value="CD109 ANTIGEN"/>
    <property type="match status" value="1"/>
</dbReference>
<feature type="domain" description="Alpha-macroglobulin receptor-binding" evidence="5">
    <location>
        <begin position="850"/>
        <end position="929"/>
    </location>
</feature>
<dbReference type="InterPro" id="IPR047565">
    <property type="entry name" value="Alpha-macroglob_thiol-ester_cl"/>
</dbReference>
<evidence type="ECO:0000313" key="7">
    <source>
        <dbReference type="Proteomes" id="UP000265020"/>
    </source>
</evidence>
<dbReference type="GO" id="GO:0005615">
    <property type="term" value="C:extracellular space"/>
    <property type="evidence" value="ECO:0007669"/>
    <property type="project" value="InterPro"/>
</dbReference>
<evidence type="ECO:0000259" key="5">
    <source>
        <dbReference type="SMART" id="SM01361"/>
    </source>
</evidence>
<dbReference type="Gene3D" id="2.20.130.20">
    <property type="match status" value="1"/>
</dbReference>
<feature type="domain" description="Alpha-2-macroglobulin" evidence="4">
    <location>
        <begin position="300"/>
        <end position="392"/>
    </location>
</feature>
<dbReference type="SMART" id="SM01419">
    <property type="entry name" value="Thiol-ester_cl"/>
    <property type="match status" value="1"/>
</dbReference>
<dbReference type="InterPro" id="IPR011626">
    <property type="entry name" value="Alpha-macroglobulin_TED"/>
</dbReference>
<dbReference type="InterPro" id="IPR036595">
    <property type="entry name" value="A-macroglobulin_rcpt-bd_sf"/>
</dbReference>
<dbReference type="InterPro" id="IPR019742">
    <property type="entry name" value="MacrogloblnA2_CS"/>
</dbReference>
<evidence type="ECO:0000256" key="1">
    <source>
        <dbReference type="ARBA" id="ARBA00022729"/>
    </source>
</evidence>
<keyword evidence="7" id="KW-1185">Reference proteome</keyword>
<dbReference type="Pfam" id="PF07678">
    <property type="entry name" value="TED_complement"/>
    <property type="match status" value="1"/>
</dbReference>
<name>A0A3Q2E7E9_CYPVA</name>
<dbReference type="Gene3D" id="2.60.40.10">
    <property type="entry name" value="Immunoglobulins"/>
    <property type="match status" value="1"/>
</dbReference>
<sequence>MLTPAALRTGLPTSVAVTVLGSSSVTVSAEIYQEQGGVLSKNSTVVKGGGSGIKEAESGARSSYTLKVKGHRGSVQIFSNSTQLQVQPGGVSTFIQTDKRSYQPGQAVKIRAVSVLSDGKPCVGPADILIRDNLKGFVSARWDFFFRGFNPISSGLMSSILVLRYWYGKPVHGHMNITVSLHSHGNVYSHSKEAEVTSRGQVVSAGRSSGYLTLVPEVSWAPMAKIIVYCVHLSGEVINDVIHLPIARFLQNKLDVLPPLLLLTFISWTAEEELVHYLQVDGEHHQEQPEPHKRENFPETWVWMEVNTGASVGEEISLTVPDSITTWTASAFVMSQDLGLGVTEKPAELTVFQDFFLSLNLPACITRGEELVLEVVLFNYLQEDLEVTPLKMRTSSTFDALFTLRPVSFLYQQPVLCFSSQAEGVPQTFSSSMLFHLSADQTSLSRDVSFSFPPGVVEGSERVSLTAIGDILGPSISGLDSLIQMPYGCGEQNMIHFAPNIYVLQYLIATGQVDPDLTRRATDYMIKGYEQQLSYQRADGSFSAFGEQDSSGSTWLSAFVLRCFLQARPFISMDDHVLQRAAAWVAMQQGADGRMLEPGRVIHTELQGGLDGPVSLTSYVLIALLEDDSPSVLERLVNYSLSLLTYALALAGSPASLTALNQLIGRAEIRGLFTGSGSVSLSSSWQPRSANIEMVSYVLLSLHKLNQVPDGLSLMKWLSQQRNHLGGYGSTQDTVVALQALSTFAPLGISHHSDINIRVDNRDSDSVASFHINKDNFLLLQSTRVSAPPAVWSWYAALSFFPSLAQLNVFYNIRTEELMRKRRDTHEDEAFHLYVDLFDSEENHASLHVCRMVLMEVGLLSGFSLRPDLIELDGALKKVETQPGKVVLYLDSVTTHETCVSIPLILEFMVAKVQEATVTIYDYYEPREPNLCRILSLQKLLNCEDLPAAPAEPSLEVTWWDSD</sequence>
<keyword evidence="2" id="KW-0882">Thioester bond</keyword>
<dbReference type="Proteomes" id="UP000265020">
    <property type="component" value="Unassembled WGS sequence"/>
</dbReference>
<reference evidence="6" key="2">
    <citation type="submission" date="2025-09" db="UniProtKB">
        <authorList>
            <consortium name="Ensembl"/>
        </authorList>
    </citation>
    <scope>IDENTIFICATION</scope>
</reference>
<dbReference type="InterPro" id="IPR050473">
    <property type="entry name" value="A2M/Complement_sys"/>
</dbReference>
<dbReference type="AlphaFoldDB" id="A0A3Q2E7E9"/>
<dbReference type="SMART" id="SM01360">
    <property type="entry name" value="A2M"/>
    <property type="match status" value="1"/>
</dbReference>
<dbReference type="Gene3D" id="2.60.40.690">
    <property type="entry name" value="Alpha-macroglobulin, receptor-binding domain"/>
    <property type="match status" value="1"/>
</dbReference>
<dbReference type="InterPro" id="IPR001599">
    <property type="entry name" value="Macroglobln_a2"/>
</dbReference>
<evidence type="ECO:0000259" key="4">
    <source>
        <dbReference type="SMART" id="SM01360"/>
    </source>
</evidence>
<dbReference type="Gene3D" id="2.60.40.1930">
    <property type="match status" value="2"/>
</dbReference>
<keyword evidence="3" id="KW-1015">Disulfide bond</keyword>
<dbReference type="OMA" id="KYMETGY"/>
<dbReference type="PANTHER" id="PTHR11412">
    <property type="entry name" value="MACROGLOBULIN / COMPLEMENT"/>
    <property type="match status" value="1"/>
</dbReference>